<dbReference type="GeneID" id="34301031"/>
<evidence type="ECO:0000313" key="1">
    <source>
        <dbReference type="EMBL" id="CUW03964.1"/>
    </source>
</evidence>
<sequence length="83" mass="9298">MDNDKKDIQTVITYELEANYPVEITLVDGRKIIAINPDAGELADKGVKEIAIDEVADYLTIYTSNFAFLYINKDAIVSVSEIR</sequence>
<dbReference type="Proteomes" id="UP000198868">
    <property type="component" value="Unassembled WGS sequence"/>
</dbReference>
<accession>A0AAN2QTH2</accession>
<dbReference type="EMBL" id="FBTU01000001">
    <property type="protein sequence ID" value="CUW03964.1"/>
    <property type="molecule type" value="Genomic_DNA"/>
</dbReference>
<protein>
    <submittedName>
        <fullName evidence="1">Uncharacterized protein</fullName>
    </submittedName>
</protein>
<dbReference type="AlphaFoldDB" id="A0AAN2QTH2"/>
<name>A0AAN2QTH2_9LACO</name>
<dbReference type="EMBL" id="FBTB01000023">
    <property type="protein sequence ID" value="CUW20744.1"/>
    <property type="molecule type" value="Genomic_DNA"/>
</dbReference>
<gene>
    <name evidence="2" type="ORF">KSL4_1900</name>
    <name evidence="1" type="ORF">PL111_1788</name>
</gene>
<comment type="caution">
    <text evidence="1">The sequence shown here is derived from an EMBL/GenBank/DDBJ whole genome shotgun (WGS) entry which is preliminary data.</text>
</comment>
<evidence type="ECO:0000313" key="2">
    <source>
        <dbReference type="EMBL" id="CUW20744.1"/>
    </source>
</evidence>
<proteinExistence type="predicted"/>
<dbReference type="Proteomes" id="UP000199047">
    <property type="component" value="Unassembled WGS sequence"/>
</dbReference>
<evidence type="ECO:0000313" key="4">
    <source>
        <dbReference type="Proteomes" id="UP000199047"/>
    </source>
</evidence>
<dbReference type="RefSeq" id="WP_010388152.1">
    <property type="nucleotide sequence ID" value="NZ_FBSX01000005.1"/>
</dbReference>
<reference evidence="3 4" key="1">
    <citation type="submission" date="2015-12" db="EMBL/GenBank/DDBJ databases">
        <authorList>
            <person name="Andreevskaya M."/>
        </authorList>
    </citation>
    <scope>NUCLEOTIDE SEQUENCE [LARGE SCALE GENOMIC DNA]</scope>
    <source>
        <strain evidence="2 4">KSL4-2</strain>
        <strain evidence="1 3">PL111</strain>
    </source>
</reference>
<evidence type="ECO:0000313" key="3">
    <source>
        <dbReference type="Proteomes" id="UP000198868"/>
    </source>
</evidence>
<keyword evidence="4" id="KW-1185">Reference proteome</keyword>
<organism evidence="1 3">
    <name type="scientific">Leuconostoc inhae</name>
    <dbReference type="NCBI Taxonomy" id="178001"/>
    <lineage>
        <taxon>Bacteria</taxon>
        <taxon>Bacillati</taxon>
        <taxon>Bacillota</taxon>
        <taxon>Bacilli</taxon>
        <taxon>Lactobacillales</taxon>
        <taxon>Lactobacillaceae</taxon>
        <taxon>Leuconostoc</taxon>
    </lineage>
</organism>